<dbReference type="NCBIfam" id="TIGR01356">
    <property type="entry name" value="aroA"/>
    <property type="match status" value="1"/>
</dbReference>
<keyword evidence="13" id="KW-1185">Reference proteome</keyword>
<reference evidence="12" key="1">
    <citation type="submission" date="2022-08" db="EMBL/GenBank/DDBJ databases">
        <authorList>
            <person name="Vandamme P."/>
            <person name="Hettiarachchi A."/>
            <person name="Peeters C."/>
            <person name="Cnockaert M."/>
            <person name="Carlier A."/>
        </authorList>
    </citation>
    <scope>NUCLEOTIDE SEQUENCE</scope>
    <source>
        <strain evidence="12">LMG 31809</strain>
    </source>
</reference>
<evidence type="ECO:0000256" key="6">
    <source>
        <dbReference type="ARBA" id="ARBA00022679"/>
    </source>
</evidence>
<dbReference type="GO" id="GO:0008652">
    <property type="term" value="P:amino acid biosynthetic process"/>
    <property type="evidence" value="ECO:0007669"/>
    <property type="project" value="UniProtKB-KW"/>
</dbReference>
<dbReference type="InterPro" id="IPR013792">
    <property type="entry name" value="RNA3'P_cycl/enolpyr_Trfase_a/b"/>
</dbReference>
<dbReference type="InterPro" id="IPR023193">
    <property type="entry name" value="EPSP_synthase_CS"/>
</dbReference>
<evidence type="ECO:0000256" key="2">
    <source>
        <dbReference type="ARBA" id="ARBA00004811"/>
    </source>
</evidence>
<dbReference type="GO" id="GO:0009423">
    <property type="term" value="P:chorismate biosynthetic process"/>
    <property type="evidence" value="ECO:0007669"/>
    <property type="project" value="UniProtKB-UniRule"/>
</dbReference>
<dbReference type="GO" id="GO:0009073">
    <property type="term" value="P:aromatic amino acid family biosynthetic process"/>
    <property type="evidence" value="ECO:0007669"/>
    <property type="project" value="UniProtKB-KW"/>
</dbReference>
<feature type="binding site" evidence="9">
    <location>
        <position position="357"/>
    </location>
    <ligand>
        <name>phosphoenolpyruvate</name>
        <dbReference type="ChEBI" id="CHEBI:58702"/>
    </ligand>
</feature>
<dbReference type="FunFam" id="3.65.10.10:FF:000005">
    <property type="entry name" value="3-phosphoshikimate 1-carboxyvinyltransferase"/>
    <property type="match status" value="1"/>
</dbReference>
<evidence type="ECO:0000256" key="4">
    <source>
        <dbReference type="ARBA" id="ARBA00022490"/>
    </source>
</evidence>
<name>A0A9X3TZG9_9PROT</name>
<feature type="binding site" evidence="9">
    <location>
        <position position="129"/>
    </location>
    <ligand>
        <name>phosphoenolpyruvate</name>
        <dbReference type="ChEBI" id="CHEBI:58702"/>
    </ligand>
</feature>
<feature type="binding site" evidence="9">
    <location>
        <position position="29"/>
    </location>
    <ligand>
        <name>3-phosphoshikimate</name>
        <dbReference type="ChEBI" id="CHEBI:145989"/>
    </ligand>
</feature>
<dbReference type="HAMAP" id="MF_00210">
    <property type="entry name" value="EPSP_synth"/>
    <property type="match status" value="1"/>
</dbReference>
<feature type="binding site" evidence="9">
    <location>
        <position position="174"/>
    </location>
    <ligand>
        <name>3-phosphoshikimate</name>
        <dbReference type="ChEBI" id="CHEBI:145989"/>
    </ligand>
</feature>
<comment type="caution">
    <text evidence="9">Lacks conserved residue(s) required for the propagation of feature annotation.</text>
</comment>
<feature type="domain" description="Enolpyruvate transferase" evidence="11">
    <location>
        <begin position="14"/>
        <end position="431"/>
    </location>
</feature>
<feature type="binding site" evidence="9">
    <location>
        <position position="326"/>
    </location>
    <ligand>
        <name>3-phosphoshikimate</name>
        <dbReference type="ChEBI" id="CHEBI:145989"/>
    </ligand>
</feature>
<feature type="binding site" evidence="9">
    <location>
        <position position="28"/>
    </location>
    <ligand>
        <name>3-phosphoshikimate</name>
        <dbReference type="ChEBI" id="CHEBI:145989"/>
    </ligand>
</feature>
<keyword evidence="5 9" id="KW-0028">Amino-acid biosynthesis</keyword>
<comment type="subunit">
    <text evidence="9">Monomer.</text>
</comment>
<feature type="active site" description="Proton acceptor" evidence="9">
    <location>
        <position position="326"/>
    </location>
</feature>
<dbReference type="AlphaFoldDB" id="A0A9X3TZG9"/>
<evidence type="ECO:0000256" key="9">
    <source>
        <dbReference type="HAMAP-Rule" id="MF_00210"/>
    </source>
</evidence>
<evidence type="ECO:0000256" key="7">
    <source>
        <dbReference type="ARBA" id="ARBA00023141"/>
    </source>
</evidence>
<dbReference type="GO" id="GO:0005737">
    <property type="term" value="C:cytoplasm"/>
    <property type="evidence" value="ECO:0007669"/>
    <property type="project" value="UniProtKB-SubCell"/>
</dbReference>
<feature type="binding site" evidence="9">
    <location>
        <position position="176"/>
    </location>
    <ligand>
        <name>phosphoenolpyruvate</name>
        <dbReference type="ChEBI" id="CHEBI:58702"/>
    </ligand>
</feature>
<keyword evidence="6 9" id="KW-0808">Transferase</keyword>
<dbReference type="RefSeq" id="WP_274944296.1">
    <property type="nucleotide sequence ID" value="NZ_JANWOI010000004.1"/>
</dbReference>
<accession>A0A9X3TZG9</accession>
<evidence type="ECO:0000313" key="13">
    <source>
        <dbReference type="Proteomes" id="UP001141619"/>
    </source>
</evidence>
<dbReference type="PROSITE" id="PS00885">
    <property type="entry name" value="EPSP_SYNTHASE_2"/>
    <property type="match status" value="1"/>
</dbReference>
<feature type="binding site" evidence="9">
    <location>
        <position position="176"/>
    </location>
    <ligand>
        <name>3-phosphoshikimate</name>
        <dbReference type="ChEBI" id="CHEBI:145989"/>
    </ligand>
</feature>
<evidence type="ECO:0000256" key="1">
    <source>
        <dbReference type="ARBA" id="ARBA00002174"/>
    </source>
</evidence>
<keyword evidence="7 9" id="KW-0057">Aromatic amino acid biosynthesis</keyword>
<feature type="binding site" evidence="9">
    <location>
        <position position="33"/>
    </location>
    <ligand>
        <name>3-phosphoshikimate</name>
        <dbReference type="ChEBI" id="CHEBI:145989"/>
    </ligand>
</feature>
<feature type="compositionally biased region" description="Polar residues" evidence="10">
    <location>
        <begin position="1"/>
        <end position="17"/>
    </location>
</feature>
<feature type="binding site" evidence="9">
    <location>
        <position position="353"/>
    </location>
    <ligand>
        <name>3-phosphoshikimate</name>
        <dbReference type="ChEBI" id="CHEBI:145989"/>
    </ligand>
</feature>
<dbReference type="Gene3D" id="3.65.10.10">
    <property type="entry name" value="Enolpyruvate transferase domain"/>
    <property type="match status" value="2"/>
</dbReference>
<keyword evidence="4 9" id="KW-0963">Cytoplasm</keyword>
<dbReference type="EC" id="2.5.1.19" evidence="9"/>
<dbReference type="PANTHER" id="PTHR21090">
    <property type="entry name" value="AROM/DEHYDROQUINATE SYNTHASE"/>
    <property type="match status" value="1"/>
</dbReference>
<evidence type="ECO:0000256" key="10">
    <source>
        <dbReference type="SAM" id="MobiDB-lite"/>
    </source>
</evidence>
<dbReference type="SUPFAM" id="SSF55205">
    <property type="entry name" value="EPT/RTPC-like"/>
    <property type="match status" value="1"/>
</dbReference>
<comment type="function">
    <text evidence="1 9">Catalyzes the transfer of the enolpyruvyl moiety of phosphoenolpyruvate (PEP) to the 5-hydroxyl of shikimate-3-phosphate (S3P) to produce enolpyruvyl shikimate-3-phosphate and inorganic phosphate.</text>
</comment>
<dbReference type="Proteomes" id="UP001141619">
    <property type="component" value="Unassembled WGS sequence"/>
</dbReference>
<organism evidence="12 13">
    <name type="scientific">Govanella unica</name>
    <dbReference type="NCBI Taxonomy" id="2975056"/>
    <lineage>
        <taxon>Bacteria</taxon>
        <taxon>Pseudomonadati</taxon>
        <taxon>Pseudomonadota</taxon>
        <taxon>Alphaproteobacteria</taxon>
        <taxon>Emcibacterales</taxon>
        <taxon>Govanellaceae</taxon>
        <taxon>Govanella</taxon>
    </lineage>
</organism>
<feature type="region of interest" description="Disordered" evidence="10">
    <location>
        <begin position="1"/>
        <end position="25"/>
    </location>
</feature>
<dbReference type="InterPro" id="IPR001986">
    <property type="entry name" value="Enolpyruvate_Tfrase_dom"/>
</dbReference>
<dbReference type="InterPro" id="IPR036968">
    <property type="entry name" value="Enolpyruvate_Tfrase_sf"/>
</dbReference>
<dbReference type="PANTHER" id="PTHR21090:SF5">
    <property type="entry name" value="PENTAFUNCTIONAL AROM POLYPEPTIDE"/>
    <property type="match status" value="1"/>
</dbReference>
<protein>
    <recommendedName>
        <fullName evidence="9">3-phosphoshikimate 1-carboxyvinyltransferase</fullName>
        <ecNumber evidence="9">2.5.1.19</ecNumber>
    </recommendedName>
    <alternativeName>
        <fullName evidence="9">5-enolpyruvylshikimate-3-phosphate synthase</fullName>
        <shortName evidence="9">EPSP synthase</shortName>
        <shortName evidence="9">EPSPS</shortName>
    </alternativeName>
</protein>
<gene>
    <name evidence="9 12" type="primary">aroA</name>
    <name evidence="12" type="ORF">NYP16_11575</name>
</gene>
<comment type="caution">
    <text evidence="12">The sequence shown here is derived from an EMBL/GenBank/DDBJ whole genome shotgun (WGS) entry which is preliminary data.</text>
</comment>
<comment type="catalytic activity">
    <reaction evidence="8">
        <text>3-phosphoshikimate + phosphoenolpyruvate = 5-O-(1-carboxyvinyl)-3-phosphoshikimate + phosphate</text>
        <dbReference type="Rhea" id="RHEA:21256"/>
        <dbReference type="ChEBI" id="CHEBI:43474"/>
        <dbReference type="ChEBI" id="CHEBI:57701"/>
        <dbReference type="ChEBI" id="CHEBI:58702"/>
        <dbReference type="ChEBI" id="CHEBI:145989"/>
        <dbReference type="EC" id="2.5.1.19"/>
    </reaction>
    <physiologicalReaction direction="left-to-right" evidence="8">
        <dbReference type="Rhea" id="RHEA:21257"/>
    </physiologicalReaction>
</comment>
<sequence length="442" mass="45613">MSHQSAAVPLTSSQGTPLTGEATAPGDKSISHRALILGGLAIGDTVIHGLLEGEDVLNSAKAMEAFGASVSRDQQGVWRVSGVGVSGLREPNDVLDMGNSGTGARLLMGLAAGCPFTTFFTGDASLRGRPMARVTGPLGQMGARFVSRTAGRLPLALEGAADPLPISYTLPVPSAQVKSAILLAGLNCPGVTTVIEPEATRDHSERMLRAFGADITTEAEGNRRIIRLHGQPTLRGQEITVPADPSSAAFLVVAALIVPGSELTLRNVGLNPLRTGLFETLLEMGGDIRIENQRETGGEPVGDLVVRASQLHGVTVPAERAPSMIDEYPILAIAAAAATGATHMTGLAELRVKESDRLAVMASGLSACGVAVEEQPDGMTVTGGPVKGGASIATHLDHRIAMSFLILGLIAAEPVTVDDGAPINTSFPGFTALMNRLGARIQ</sequence>
<evidence type="ECO:0000256" key="5">
    <source>
        <dbReference type="ARBA" id="ARBA00022605"/>
    </source>
</evidence>
<dbReference type="PROSITE" id="PS00104">
    <property type="entry name" value="EPSP_SYNTHASE_1"/>
    <property type="match status" value="1"/>
</dbReference>
<comment type="pathway">
    <text evidence="2 9">Metabolic intermediate biosynthesis; chorismate biosynthesis; chorismate from D-erythrose 4-phosphate and phosphoenolpyruvate: step 6/7.</text>
</comment>
<dbReference type="PIRSF" id="PIRSF000505">
    <property type="entry name" value="EPSPS"/>
    <property type="match status" value="1"/>
</dbReference>
<dbReference type="EMBL" id="JANWOI010000004">
    <property type="protein sequence ID" value="MDA5194590.1"/>
    <property type="molecule type" value="Genomic_DNA"/>
</dbReference>
<evidence type="ECO:0000256" key="3">
    <source>
        <dbReference type="ARBA" id="ARBA00009948"/>
    </source>
</evidence>
<dbReference type="FunFam" id="3.65.10.10:FF:000006">
    <property type="entry name" value="3-phosphoshikimate 1-carboxyvinyltransferase"/>
    <property type="match status" value="1"/>
</dbReference>
<comment type="subcellular location">
    <subcellularLocation>
        <location evidence="9">Cytoplasm</location>
    </subcellularLocation>
</comment>
<reference evidence="12" key="2">
    <citation type="journal article" date="2023" name="Syst. Appl. Microbiol.">
        <title>Govania unica gen. nov., sp. nov., a rare biosphere bacterium that represents a novel family in the class Alphaproteobacteria.</title>
        <authorList>
            <person name="Vandamme P."/>
            <person name="Peeters C."/>
            <person name="Hettiarachchi A."/>
            <person name="Cnockaert M."/>
            <person name="Carlier A."/>
        </authorList>
    </citation>
    <scope>NUCLEOTIDE SEQUENCE</scope>
    <source>
        <strain evidence="12">LMG 31809</strain>
    </source>
</reference>
<comment type="similarity">
    <text evidence="3 9">Belongs to the EPSP synthase family.</text>
</comment>
<dbReference type="CDD" id="cd01556">
    <property type="entry name" value="EPSP_synthase"/>
    <property type="match status" value="1"/>
</dbReference>
<proteinExistence type="inferred from homology"/>
<feature type="binding site" evidence="9">
    <location>
        <position position="399"/>
    </location>
    <ligand>
        <name>phosphoenolpyruvate</name>
        <dbReference type="ChEBI" id="CHEBI:58702"/>
    </ligand>
</feature>
<dbReference type="InterPro" id="IPR006264">
    <property type="entry name" value="EPSP_synthase"/>
</dbReference>
<evidence type="ECO:0000313" key="12">
    <source>
        <dbReference type="EMBL" id="MDA5194590.1"/>
    </source>
</evidence>
<dbReference type="Pfam" id="PF00275">
    <property type="entry name" value="EPSP_synthase"/>
    <property type="match status" value="1"/>
</dbReference>
<feature type="binding site" evidence="9">
    <location>
        <position position="101"/>
    </location>
    <ligand>
        <name>phosphoenolpyruvate</name>
        <dbReference type="ChEBI" id="CHEBI:58702"/>
    </ligand>
</feature>
<feature type="binding site" evidence="9">
    <location>
        <position position="28"/>
    </location>
    <ligand>
        <name>phosphoenolpyruvate</name>
        <dbReference type="ChEBI" id="CHEBI:58702"/>
    </ligand>
</feature>
<evidence type="ECO:0000259" key="11">
    <source>
        <dbReference type="Pfam" id="PF00275"/>
    </source>
</evidence>
<dbReference type="GO" id="GO:0003866">
    <property type="term" value="F:3-phosphoshikimate 1-carboxyvinyltransferase activity"/>
    <property type="evidence" value="ECO:0007669"/>
    <property type="project" value="UniProtKB-UniRule"/>
</dbReference>
<evidence type="ECO:0000256" key="8">
    <source>
        <dbReference type="ARBA" id="ARBA00044633"/>
    </source>
</evidence>